<proteinExistence type="predicted"/>
<dbReference type="NCBIfam" id="NF047752">
    <property type="entry name" value="MntA_antitoxin"/>
    <property type="match status" value="1"/>
</dbReference>
<name>A0A1G2NZA7_9BACT</name>
<dbReference type="InterPro" id="IPR041633">
    <property type="entry name" value="Polbeta"/>
</dbReference>
<dbReference type="AlphaFoldDB" id="A0A1G2NZA7"/>
<protein>
    <recommendedName>
        <fullName evidence="1">Polymerase beta nucleotidyltransferase domain-containing protein</fullName>
    </recommendedName>
</protein>
<organism evidence="2 3">
    <name type="scientific">Candidatus Taylorbacteria bacterium RIFCSPLOWO2_12_FULL_43_20</name>
    <dbReference type="NCBI Taxonomy" id="1802332"/>
    <lineage>
        <taxon>Bacteria</taxon>
        <taxon>Candidatus Tayloriibacteriota</taxon>
    </lineage>
</organism>
<dbReference type="SUPFAM" id="SSF81301">
    <property type="entry name" value="Nucleotidyltransferase"/>
    <property type="match status" value="1"/>
</dbReference>
<evidence type="ECO:0000259" key="1">
    <source>
        <dbReference type="Pfam" id="PF18765"/>
    </source>
</evidence>
<dbReference type="Pfam" id="PF18765">
    <property type="entry name" value="Polbeta"/>
    <property type="match status" value="1"/>
</dbReference>
<accession>A0A1G2NZA7</accession>
<feature type="domain" description="Polymerase beta nucleotidyltransferase" evidence="1">
    <location>
        <begin position="10"/>
        <end position="95"/>
    </location>
</feature>
<dbReference type="Gene3D" id="3.30.460.10">
    <property type="entry name" value="Beta Polymerase, domain 2"/>
    <property type="match status" value="1"/>
</dbReference>
<dbReference type="InterPro" id="IPR043519">
    <property type="entry name" value="NT_sf"/>
</dbReference>
<gene>
    <name evidence="2" type="ORF">A3G52_04435</name>
</gene>
<reference evidence="2 3" key="1">
    <citation type="journal article" date="2016" name="Nat. Commun.">
        <title>Thousands of microbial genomes shed light on interconnected biogeochemical processes in an aquifer system.</title>
        <authorList>
            <person name="Anantharaman K."/>
            <person name="Brown C.T."/>
            <person name="Hug L.A."/>
            <person name="Sharon I."/>
            <person name="Castelle C.J."/>
            <person name="Probst A.J."/>
            <person name="Thomas B.C."/>
            <person name="Singh A."/>
            <person name="Wilkins M.J."/>
            <person name="Karaoz U."/>
            <person name="Brodie E.L."/>
            <person name="Williams K.H."/>
            <person name="Hubbard S.S."/>
            <person name="Banfield J.F."/>
        </authorList>
    </citation>
    <scope>NUCLEOTIDE SEQUENCE [LARGE SCALE GENOMIC DNA]</scope>
</reference>
<evidence type="ECO:0000313" key="3">
    <source>
        <dbReference type="Proteomes" id="UP000177269"/>
    </source>
</evidence>
<dbReference type="Proteomes" id="UP000177269">
    <property type="component" value="Unassembled WGS sequence"/>
</dbReference>
<dbReference type="EMBL" id="MHSK01000034">
    <property type="protein sequence ID" value="OHA41410.1"/>
    <property type="molecule type" value="Genomic_DNA"/>
</dbReference>
<dbReference type="CDD" id="cd05403">
    <property type="entry name" value="NT_KNTase_like"/>
    <property type="match status" value="1"/>
</dbReference>
<sequence>MNLEEIKLPIKAVAEKHNLEFAALFGSQATRNTHAKSDIDIAVISHNKVNVPRLMGELSEIFKRDDVEVVDLGLASPTLMYSVVKDGKVLYENSPDAFFSWKLYAIKIWMETSWLRALRDRKIREWTPKVT</sequence>
<dbReference type="PANTHER" id="PTHR43852:SF2">
    <property type="entry name" value="PROTEIN ADENYLYLTRANSFERASE MNTA"/>
    <property type="match status" value="1"/>
</dbReference>
<dbReference type="InterPro" id="IPR052930">
    <property type="entry name" value="TA_antitoxin_MntA"/>
</dbReference>
<evidence type="ECO:0000313" key="2">
    <source>
        <dbReference type="EMBL" id="OHA41410.1"/>
    </source>
</evidence>
<dbReference type="PANTHER" id="PTHR43852">
    <property type="entry name" value="NUCLEOTIDYLTRANSFERASE"/>
    <property type="match status" value="1"/>
</dbReference>
<comment type="caution">
    <text evidence="2">The sequence shown here is derived from an EMBL/GenBank/DDBJ whole genome shotgun (WGS) entry which is preliminary data.</text>
</comment>